<evidence type="ECO:0000256" key="1">
    <source>
        <dbReference type="ARBA" id="ARBA00023002"/>
    </source>
</evidence>
<dbReference type="InterPro" id="IPR050523">
    <property type="entry name" value="AKR_Detox_Biosynth"/>
</dbReference>
<keyword evidence="1" id="KW-0560">Oxidoreductase</keyword>
<proteinExistence type="predicted"/>
<organism evidence="3 4">
    <name type="scientific">Cohnella herbarum</name>
    <dbReference type="NCBI Taxonomy" id="2728023"/>
    <lineage>
        <taxon>Bacteria</taxon>
        <taxon>Bacillati</taxon>
        <taxon>Bacillota</taxon>
        <taxon>Bacilli</taxon>
        <taxon>Bacillales</taxon>
        <taxon>Paenibacillaceae</taxon>
        <taxon>Cohnella</taxon>
    </lineage>
</organism>
<dbReference type="Pfam" id="PF00248">
    <property type="entry name" value="Aldo_ket_red"/>
    <property type="match status" value="1"/>
</dbReference>
<dbReference type="GO" id="GO:0005829">
    <property type="term" value="C:cytosol"/>
    <property type="evidence" value="ECO:0007669"/>
    <property type="project" value="TreeGrafter"/>
</dbReference>
<dbReference type="EMBL" id="CP051681">
    <property type="protein sequence ID" value="QJD88517.1"/>
    <property type="molecule type" value="Genomic_DNA"/>
</dbReference>
<dbReference type="InterPro" id="IPR023210">
    <property type="entry name" value="NADP_OxRdtase_dom"/>
</dbReference>
<dbReference type="GO" id="GO:0016491">
    <property type="term" value="F:oxidoreductase activity"/>
    <property type="evidence" value="ECO:0007669"/>
    <property type="project" value="UniProtKB-KW"/>
</dbReference>
<gene>
    <name evidence="3" type="ORF">HH215_35270</name>
</gene>
<dbReference type="PANTHER" id="PTHR43364:SF4">
    <property type="entry name" value="NAD(P)-LINKED OXIDOREDUCTASE SUPERFAMILY PROTEIN"/>
    <property type="match status" value="1"/>
</dbReference>
<keyword evidence="3" id="KW-0614">Plasmid</keyword>
<accession>A0A7Z2VT16</accession>
<evidence type="ECO:0000259" key="2">
    <source>
        <dbReference type="Pfam" id="PF00248"/>
    </source>
</evidence>
<geneLocation type="plasmid" evidence="3 4">
    <name>unnamed1</name>
</geneLocation>
<dbReference type="InterPro" id="IPR036812">
    <property type="entry name" value="NAD(P)_OxRdtase_dom_sf"/>
</dbReference>
<keyword evidence="4" id="KW-1185">Reference proteome</keyword>
<sequence>MRVGRNGVTPWSPLARGRLSPPWEVERKPNVQKRTVCERKLISKPDMDKTIVDRLAEVAGNRSLPMTQITLAWLLSKPVIAAPLVDATKIQYIEDAVTAVSLHLSEEEISLLKEPYLPHAPLSHYRFLKDRFLSPNQSRSLIKSKRTCLLQIRLLFVWREY</sequence>
<reference evidence="3 4" key="1">
    <citation type="submission" date="2020-04" db="EMBL/GenBank/DDBJ databases">
        <title>Genome sequencing of novel species.</title>
        <authorList>
            <person name="Heo J."/>
            <person name="Kim S.-J."/>
            <person name="Kim J.-S."/>
            <person name="Hong S.-B."/>
            <person name="Kwon S.-W."/>
        </authorList>
    </citation>
    <scope>NUCLEOTIDE SEQUENCE [LARGE SCALE GENOMIC DNA]</scope>
    <source>
        <strain evidence="3 4">MFER-1</strain>
        <plasmid evidence="3 4">unnamed1</plasmid>
    </source>
</reference>
<feature type="domain" description="NADP-dependent oxidoreductase" evidence="2">
    <location>
        <begin position="7"/>
        <end position="114"/>
    </location>
</feature>
<dbReference type="RefSeq" id="WP_169284735.1">
    <property type="nucleotide sequence ID" value="NZ_CP051681.1"/>
</dbReference>
<protein>
    <submittedName>
        <fullName evidence="3">Aldo/keto reductase</fullName>
    </submittedName>
</protein>
<dbReference type="Gene3D" id="3.20.20.100">
    <property type="entry name" value="NADP-dependent oxidoreductase domain"/>
    <property type="match status" value="1"/>
</dbReference>
<dbReference type="SUPFAM" id="SSF51430">
    <property type="entry name" value="NAD(P)-linked oxidoreductase"/>
    <property type="match status" value="1"/>
</dbReference>
<name>A0A7Z2VT16_9BACL</name>
<evidence type="ECO:0000313" key="4">
    <source>
        <dbReference type="Proteomes" id="UP000502248"/>
    </source>
</evidence>
<dbReference type="AlphaFoldDB" id="A0A7Z2VT16"/>
<evidence type="ECO:0000313" key="3">
    <source>
        <dbReference type="EMBL" id="QJD88517.1"/>
    </source>
</evidence>
<dbReference type="Proteomes" id="UP000502248">
    <property type="component" value="Plasmid unnamed1"/>
</dbReference>
<dbReference type="KEGG" id="cheb:HH215_35270"/>
<dbReference type="PANTHER" id="PTHR43364">
    <property type="entry name" value="NADH-SPECIFIC METHYLGLYOXAL REDUCTASE-RELATED"/>
    <property type="match status" value="1"/>
</dbReference>